<dbReference type="PANTHER" id="PTHR43581">
    <property type="entry name" value="ATP/GTP PHOSPHATASE"/>
    <property type="match status" value="1"/>
</dbReference>
<dbReference type="GO" id="GO:0016887">
    <property type="term" value="F:ATP hydrolysis activity"/>
    <property type="evidence" value="ECO:0007669"/>
    <property type="project" value="InterPro"/>
</dbReference>
<feature type="domain" description="ATPase AAA-type core" evidence="1">
    <location>
        <begin position="26"/>
        <end position="318"/>
    </location>
</feature>
<dbReference type="PANTHER" id="PTHR43581:SF4">
    <property type="entry name" value="ATP_GTP PHOSPHATASE"/>
    <property type="match status" value="1"/>
</dbReference>
<evidence type="ECO:0000313" key="2">
    <source>
        <dbReference type="EMBL" id="AFM02802.1"/>
    </source>
</evidence>
<organism evidence="2 3">
    <name type="scientific">Bernardetia litoralis (strain ATCC 23117 / DSM 6794 / NBRC 15988 / NCIMB 1366 / Fx l1 / Sio-4)</name>
    <name type="common">Flexibacter litoralis</name>
    <dbReference type="NCBI Taxonomy" id="880071"/>
    <lineage>
        <taxon>Bacteria</taxon>
        <taxon>Pseudomonadati</taxon>
        <taxon>Bacteroidota</taxon>
        <taxon>Cytophagia</taxon>
        <taxon>Cytophagales</taxon>
        <taxon>Bernardetiaceae</taxon>
        <taxon>Bernardetia</taxon>
    </lineage>
</organism>
<dbReference type="SUPFAM" id="SSF52540">
    <property type="entry name" value="P-loop containing nucleoside triphosphate hydrolases"/>
    <property type="match status" value="1"/>
</dbReference>
<dbReference type="InterPro" id="IPR003959">
    <property type="entry name" value="ATPase_AAA_core"/>
</dbReference>
<dbReference type="Gene3D" id="3.40.50.300">
    <property type="entry name" value="P-loop containing nucleotide triphosphate hydrolases"/>
    <property type="match status" value="1"/>
</dbReference>
<dbReference type="RefSeq" id="WP_014796265.1">
    <property type="nucleotide sequence ID" value="NC_018018.1"/>
</dbReference>
<gene>
    <name evidence="2" type="ordered locus">Fleli_0315</name>
</gene>
<dbReference type="AlphaFoldDB" id="I4AFR7"/>
<protein>
    <recommendedName>
        <fullName evidence="1">ATPase AAA-type core domain-containing protein</fullName>
    </recommendedName>
</protein>
<sequence length="543" mass="62884">MKFFQGIQIVDKEKNIDCELLNLGRINVLCGKNNAGKTTLLKAIEAKKIIAKTTLSQREVSELKSETDKFTLTNLTDKFISLEDAKQFLENYTIHKEEIFIDLKKLSKTTIVEGKVISYSAKQLISNFIKLNDIIYPQDKKKKTLSTLIQILNPNPSIKYVEAKRRINIENSSGIGLSSSENISTYLERDMREIMKYLYHCQNARKTSKESVYYDTIKQGFIKITKGYSFEIILDRDTIYLEFSYKDSLSISADDMGLGLRDVLTILIYAIFPDYDIVLIEEPENHLHPEMQRELLRFLSQQTDKQFFISTHSSVFLDMSYVDKIYTVFYDDRINVRESTDKADALSELGYLSSDNLLSDIIILTEGKTDIPVLEEFLRTYNLFEEYDIKLLAIGGISLLESTRYESLYGNYNKVIVVTDGDNNKQSKKSVNKIRKIATENHRIIHCELKGYGIENYLNAEVVKSYYDEHKDGALGDSFEECLDFDKSLFKIEKTVKGFTKDERKYREIANKMTKDEIKKAHDIYESFIDKVREVCESLLKKK</sequence>
<dbReference type="EMBL" id="CP003345">
    <property type="protein sequence ID" value="AFM02802.1"/>
    <property type="molecule type" value="Genomic_DNA"/>
</dbReference>
<reference evidence="3" key="1">
    <citation type="submission" date="2012-06" db="EMBL/GenBank/DDBJ databases">
        <title>The complete genome of Flexibacter litoralis DSM 6794.</title>
        <authorList>
            <person name="Lucas S."/>
            <person name="Copeland A."/>
            <person name="Lapidus A."/>
            <person name="Glavina del Rio T."/>
            <person name="Dalin E."/>
            <person name="Tice H."/>
            <person name="Bruce D."/>
            <person name="Goodwin L."/>
            <person name="Pitluck S."/>
            <person name="Peters L."/>
            <person name="Ovchinnikova G."/>
            <person name="Lu M."/>
            <person name="Kyrpides N."/>
            <person name="Mavromatis K."/>
            <person name="Ivanova N."/>
            <person name="Brettin T."/>
            <person name="Detter J.C."/>
            <person name="Han C."/>
            <person name="Larimer F."/>
            <person name="Land M."/>
            <person name="Hauser L."/>
            <person name="Markowitz V."/>
            <person name="Cheng J.-F."/>
            <person name="Hugenholtz P."/>
            <person name="Woyke T."/>
            <person name="Wu D."/>
            <person name="Spring S."/>
            <person name="Lang E."/>
            <person name="Kopitz M."/>
            <person name="Brambilla E."/>
            <person name="Klenk H.-P."/>
            <person name="Eisen J.A."/>
        </authorList>
    </citation>
    <scope>NUCLEOTIDE SEQUENCE [LARGE SCALE GENOMIC DNA]</scope>
    <source>
        <strain evidence="3">ATCC 23117 / DSM 6794 / NBRC 15988 / NCIMB 1366 / Sio-4</strain>
    </source>
</reference>
<dbReference type="HOGENOM" id="CLU_032808_0_0_10"/>
<dbReference type="GO" id="GO:0005524">
    <property type="term" value="F:ATP binding"/>
    <property type="evidence" value="ECO:0007669"/>
    <property type="project" value="InterPro"/>
</dbReference>
<dbReference type="KEGG" id="fli:Fleli_0315"/>
<dbReference type="eggNOG" id="COG3593">
    <property type="taxonomic scope" value="Bacteria"/>
</dbReference>
<name>I4AFR7_BERLS</name>
<accession>I4AFR7</accession>
<dbReference type="InterPro" id="IPR051396">
    <property type="entry name" value="Bact_Antivir_Def_Nuclease"/>
</dbReference>
<dbReference type="Proteomes" id="UP000006054">
    <property type="component" value="Chromosome"/>
</dbReference>
<dbReference type="STRING" id="880071.Fleli_0315"/>
<evidence type="ECO:0000313" key="3">
    <source>
        <dbReference type="Proteomes" id="UP000006054"/>
    </source>
</evidence>
<dbReference type="InterPro" id="IPR027417">
    <property type="entry name" value="P-loop_NTPase"/>
</dbReference>
<evidence type="ECO:0000259" key="1">
    <source>
        <dbReference type="Pfam" id="PF13304"/>
    </source>
</evidence>
<keyword evidence="3" id="KW-1185">Reference proteome</keyword>
<dbReference type="OrthoDB" id="9784297at2"/>
<proteinExistence type="predicted"/>
<dbReference type="Pfam" id="PF13304">
    <property type="entry name" value="AAA_21"/>
    <property type="match status" value="1"/>
</dbReference>